<evidence type="ECO:0000256" key="4">
    <source>
        <dbReference type="ARBA" id="ARBA00023163"/>
    </source>
</evidence>
<dbReference type="PANTHER" id="PTHR30537">
    <property type="entry name" value="HTH-TYPE TRANSCRIPTIONAL REGULATOR"/>
    <property type="match status" value="1"/>
</dbReference>
<evidence type="ECO:0000313" key="6">
    <source>
        <dbReference type="EMBL" id="OSI14744.1"/>
    </source>
</evidence>
<name>A0A1X3D4W6_9NEIS</name>
<evidence type="ECO:0000256" key="2">
    <source>
        <dbReference type="ARBA" id="ARBA00023015"/>
    </source>
</evidence>
<dbReference type="SUPFAM" id="SSF53850">
    <property type="entry name" value="Periplasmic binding protein-like II"/>
    <property type="match status" value="1"/>
</dbReference>
<dbReference type="STRING" id="194197.BWD09_09925"/>
<evidence type="ECO:0000313" key="7">
    <source>
        <dbReference type="Proteomes" id="UP000193118"/>
    </source>
</evidence>
<sequence length="300" mass="34330">MMNRLDALKYFVVAAETLSFRATAERFSVSPQVITRVMGELENELGEQLFKRNTRSVRLTDFGVQWLPKAEQFLRQETALFGASAKVSDSELSGMVRITAPPSVYSDWVLKQLLIALAPYPDIRIDWRTGFDVLKTVEDQIDIGLRITQTPDDNWVAKKIRMLNEPVVASPALVERQGLPENIEDLIARFPVGSLLNTKTNRPWAWYVNDESFPVYQAQVVTDDNKALLQAALSGRIFAQLPDMDCRHYFETGELVKVFPHSGSQKWAYYLYRPKQTITAKRVLLVYELLEKIYLSHRAV</sequence>
<reference evidence="7" key="1">
    <citation type="submission" date="2017-01" db="EMBL/GenBank/DDBJ databases">
        <authorList>
            <person name="Wolfgang W.J."/>
            <person name="Cole J."/>
            <person name="Wroblewski D."/>
            <person name="Mcginnis J."/>
            <person name="Musser K.A."/>
        </authorList>
    </citation>
    <scope>NUCLEOTIDE SEQUENCE [LARGE SCALE GENOMIC DNA]</scope>
    <source>
        <strain evidence="7">DSM 19151</strain>
    </source>
</reference>
<dbReference type="GO" id="GO:0043565">
    <property type="term" value="F:sequence-specific DNA binding"/>
    <property type="evidence" value="ECO:0007669"/>
    <property type="project" value="TreeGrafter"/>
</dbReference>
<dbReference type="Proteomes" id="UP000193118">
    <property type="component" value="Unassembled WGS sequence"/>
</dbReference>
<comment type="caution">
    <text evidence="6">The sequence shown here is derived from an EMBL/GenBank/DDBJ whole genome shotgun (WGS) entry which is preliminary data.</text>
</comment>
<keyword evidence="7" id="KW-1185">Reference proteome</keyword>
<dbReference type="InterPro" id="IPR036390">
    <property type="entry name" value="WH_DNA-bd_sf"/>
</dbReference>
<evidence type="ECO:0000256" key="1">
    <source>
        <dbReference type="ARBA" id="ARBA00009437"/>
    </source>
</evidence>
<dbReference type="Pfam" id="PF00126">
    <property type="entry name" value="HTH_1"/>
    <property type="match status" value="1"/>
</dbReference>
<accession>A0A1X3D4W6</accession>
<dbReference type="GO" id="GO:0003700">
    <property type="term" value="F:DNA-binding transcription factor activity"/>
    <property type="evidence" value="ECO:0007669"/>
    <property type="project" value="InterPro"/>
</dbReference>
<dbReference type="SUPFAM" id="SSF46785">
    <property type="entry name" value="Winged helix' DNA-binding domain"/>
    <property type="match status" value="1"/>
</dbReference>
<evidence type="ECO:0000256" key="3">
    <source>
        <dbReference type="ARBA" id="ARBA00023125"/>
    </source>
</evidence>
<comment type="similarity">
    <text evidence="1">Belongs to the LysR transcriptional regulatory family.</text>
</comment>
<feature type="domain" description="HTH lysR-type" evidence="5">
    <location>
        <begin position="1"/>
        <end position="60"/>
    </location>
</feature>
<dbReference type="Gene3D" id="1.10.10.10">
    <property type="entry name" value="Winged helix-like DNA-binding domain superfamily/Winged helix DNA-binding domain"/>
    <property type="match status" value="1"/>
</dbReference>
<proteinExistence type="inferred from homology"/>
<dbReference type="EMBL" id="MTBO01000030">
    <property type="protein sequence ID" value="OSI14744.1"/>
    <property type="molecule type" value="Genomic_DNA"/>
</dbReference>
<dbReference type="InterPro" id="IPR058163">
    <property type="entry name" value="LysR-type_TF_proteobact-type"/>
</dbReference>
<gene>
    <name evidence="6" type="ORF">BWD09_09925</name>
</gene>
<dbReference type="InterPro" id="IPR036388">
    <property type="entry name" value="WH-like_DNA-bd_sf"/>
</dbReference>
<dbReference type="GO" id="GO:0006351">
    <property type="term" value="P:DNA-templated transcription"/>
    <property type="evidence" value="ECO:0007669"/>
    <property type="project" value="TreeGrafter"/>
</dbReference>
<dbReference type="Pfam" id="PF03466">
    <property type="entry name" value="LysR_substrate"/>
    <property type="match status" value="1"/>
</dbReference>
<dbReference type="InterPro" id="IPR005119">
    <property type="entry name" value="LysR_subst-bd"/>
</dbReference>
<dbReference type="PROSITE" id="PS50931">
    <property type="entry name" value="HTH_LYSR"/>
    <property type="match status" value="1"/>
</dbReference>
<keyword evidence="2" id="KW-0805">Transcription regulation</keyword>
<keyword evidence="4" id="KW-0804">Transcription</keyword>
<dbReference type="InterPro" id="IPR000847">
    <property type="entry name" value="LysR_HTH_N"/>
</dbReference>
<dbReference type="PANTHER" id="PTHR30537:SF5">
    <property type="entry name" value="HTH-TYPE TRANSCRIPTIONAL ACTIVATOR TTDR-RELATED"/>
    <property type="match status" value="1"/>
</dbReference>
<keyword evidence="3" id="KW-0238">DNA-binding</keyword>
<dbReference type="AlphaFoldDB" id="A0A1X3D4W6"/>
<organism evidence="6 7">
    <name type="scientific">Neisseria dentiae</name>
    <dbReference type="NCBI Taxonomy" id="194197"/>
    <lineage>
        <taxon>Bacteria</taxon>
        <taxon>Pseudomonadati</taxon>
        <taxon>Pseudomonadota</taxon>
        <taxon>Betaproteobacteria</taxon>
        <taxon>Neisseriales</taxon>
        <taxon>Neisseriaceae</taxon>
        <taxon>Neisseria</taxon>
    </lineage>
</organism>
<evidence type="ECO:0000259" key="5">
    <source>
        <dbReference type="PROSITE" id="PS50931"/>
    </source>
</evidence>
<protein>
    <submittedName>
        <fullName evidence="6">LysR family transcriptional regulator</fullName>
    </submittedName>
</protein>
<dbReference type="Gene3D" id="3.40.190.290">
    <property type="match status" value="1"/>
</dbReference>